<dbReference type="EMBL" id="GBXM01108775">
    <property type="protein sequence ID" value="JAG99801.1"/>
    <property type="molecule type" value="Transcribed_RNA"/>
</dbReference>
<organism evidence="1">
    <name type="scientific">Anguilla anguilla</name>
    <name type="common">European freshwater eel</name>
    <name type="synonym">Muraena anguilla</name>
    <dbReference type="NCBI Taxonomy" id="7936"/>
    <lineage>
        <taxon>Eukaryota</taxon>
        <taxon>Metazoa</taxon>
        <taxon>Chordata</taxon>
        <taxon>Craniata</taxon>
        <taxon>Vertebrata</taxon>
        <taxon>Euteleostomi</taxon>
        <taxon>Actinopterygii</taxon>
        <taxon>Neopterygii</taxon>
        <taxon>Teleostei</taxon>
        <taxon>Anguilliformes</taxon>
        <taxon>Anguillidae</taxon>
        <taxon>Anguilla</taxon>
    </lineage>
</organism>
<evidence type="ECO:0000313" key="1">
    <source>
        <dbReference type="EMBL" id="JAG99801.1"/>
    </source>
</evidence>
<reference evidence="1" key="2">
    <citation type="journal article" date="2015" name="Fish Shellfish Immunol.">
        <title>Early steps in the European eel (Anguilla anguilla)-Vibrio vulnificus interaction in the gills: Role of the RtxA13 toxin.</title>
        <authorList>
            <person name="Callol A."/>
            <person name="Pajuelo D."/>
            <person name="Ebbesson L."/>
            <person name="Teles M."/>
            <person name="MacKenzie S."/>
            <person name="Amaro C."/>
        </authorList>
    </citation>
    <scope>NUCLEOTIDE SEQUENCE</scope>
</reference>
<sequence>MSISKMYMDHFSVYDAYGPASKTNMWTNILFWFFNEGQCF</sequence>
<proteinExistence type="predicted"/>
<dbReference type="AlphaFoldDB" id="A0A0E9P6A5"/>
<accession>A0A0E9P6A5</accession>
<protein>
    <submittedName>
        <fullName evidence="1">Uncharacterized protein</fullName>
    </submittedName>
</protein>
<reference evidence="1" key="1">
    <citation type="submission" date="2014-11" db="EMBL/GenBank/DDBJ databases">
        <authorList>
            <person name="Amaro Gonzalez C."/>
        </authorList>
    </citation>
    <scope>NUCLEOTIDE SEQUENCE</scope>
</reference>
<name>A0A0E9P6A5_ANGAN</name>